<dbReference type="NCBIfam" id="TIGR01770">
    <property type="entry name" value="NDH_I_N"/>
    <property type="match status" value="1"/>
</dbReference>
<feature type="domain" description="NADH:quinone oxidoreductase/Mrp antiporter transmembrane" evidence="8">
    <location>
        <begin position="127"/>
        <end position="429"/>
    </location>
</feature>
<dbReference type="HAMAP" id="MF_00445">
    <property type="entry name" value="NDH1_NuoN_1"/>
    <property type="match status" value="1"/>
</dbReference>
<evidence type="ECO:0000259" key="8">
    <source>
        <dbReference type="Pfam" id="PF00361"/>
    </source>
</evidence>
<feature type="transmembrane region" description="Helical" evidence="6">
    <location>
        <begin position="110"/>
        <end position="127"/>
    </location>
</feature>
<keyword evidence="6" id="KW-1278">Translocase</keyword>
<dbReference type="EMBL" id="VIGC01000032">
    <property type="protein sequence ID" value="TQE93834.1"/>
    <property type="molecule type" value="Genomic_DNA"/>
</dbReference>
<keyword evidence="3 6" id="KW-0812">Transmembrane</keyword>
<dbReference type="EC" id="7.1.1.-" evidence="6"/>
<keyword evidence="10" id="KW-1185">Reference proteome</keyword>
<feature type="transmembrane region" description="Helical" evidence="6">
    <location>
        <begin position="204"/>
        <end position="225"/>
    </location>
</feature>
<keyword evidence="6" id="KW-0830">Ubiquinone</keyword>
<dbReference type="Proteomes" id="UP000317371">
    <property type="component" value="Unassembled WGS sequence"/>
</dbReference>
<dbReference type="GO" id="GO:0050136">
    <property type="term" value="F:NADH dehydrogenase (quinone) (non-electrogenic) activity"/>
    <property type="evidence" value="ECO:0007669"/>
    <property type="project" value="UniProtKB-UniRule"/>
</dbReference>
<keyword evidence="2 6" id="KW-1003">Cell membrane</keyword>
<comment type="similarity">
    <text evidence="6">Belongs to the complex I subunit 2 family.</text>
</comment>
<feature type="transmembrane region" description="Helical" evidence="6">
    <location>
        <begin position="40"/>
        <end position="59"/>
    </location>
</feature>
<comment type="subcellular location">
    <subcellularLocation>
        <location evidence="6">Cell membrane</location>
        <topology evidence="6">Multi-pass membrane protein</topology>
    </subcellularLocation>
    <subcellularLocation>
        <location evidence="1">Endomembrane system</location>
        <topology evidence="1">Multi-pass membrane protein</topology>
    </subcellularLocation>
    <subcellularLocation>
        <location evidence="7">Membrane</location>
        <topology evidence="7">Multi-pass membrane protein</topology>
    </subcellularLocation>
</comment>
<feature type="transmembrane region" description="Helical" evidence="6">
    <location>
        <begin position="79"/>
        <end position="98"/>
    </location>
</feature>
<protein>
    <recommendedName>
        <fullName evidence="6">NADH-quinone oxidoreductase subunit N</fullName>
        <ecNumber evidence="6">7.1.1.-</ecNumber>
    </recommendedName>
    <alternativeName>
        <fullName evidence="6">NADH dehydrogenase I subunit N</fullName>
    </alternativeName>
    <alternativeName>
        <fullName evidence="6">NDH-1 subunit N</fullName>
    </alternativeName>
</protein>
<feature type="transmembrane region" description="Helical" evidence="6">
    <location>
        <begin position="313"/>
        <end position="334"/>
    </location>
</feature>
<comment type="catalytic activity">
    <reaction evidence="6">
        <text>a quinone + NADH + 5 H(+)(in) = a quinol + NAD(+) + 4 H(+)(out)</text>
        <dbReference type="Rhea" id="RHEA:57888"/>
        <dbReference type="ChEBI" id="CHEBI:15378"/>
        <dbReference type="ChEBI" id="CHEBI:24646"/>
        <dbReference type="ChEBI" id="CHEBI:57540"/>
        <dbReference type="ChEBI" id="CHEBI:57945"/>
        <dbReference type="ChEBI" id="CHEBI:132124"/>
    </reaction>
</comment>
<dbReference type="InterPro" id="IPR010096">
    <property type="entry name" value="NADH-Q_OxRdtase_suN/2"/>
</dbReference>
<dbReference type="PANTHER" id="PTHR22773">
    <property type="entry name" value="NADH DEHYDROGENASE"/>
    <property type="match status" value="1"/>
</dbReference>
<dbReference type="PRINTS" id="PR01434">
    <property type="entry name" value="NADHDHGNASE5"/>
</dbReference>
<organism evidence="9 10">
    <name type="scientific">Litorilinea aerophila</name>
    <dbReference type="NCBI Taxonomy" id="1204385"/>
    <lineage>
        <taxon>Bacteria</taxon>
        <taxon>Bacillati</taxon>
        <taxon>Chloroflexota</taxon>
        <taxon>Caldilineae</taxon>
        <taxon>Caldilineales</taxon>
        <taxon>Caldilineaceae</taxon>
        <taxon>Litorilinea</taxon>
    </lineage>
</organism>
<keyword evidence="4 6" id="KW-1133">Transmembrane helix</keyword>
<proteinExistence type="inferred from homology"/>
<dbReference type="GO" id="GO:0048038">
    <property type="term" value="F:quinone binding"/>
    <property type="evidence" value="ECO:0007669"/>
    <property type="project" value="UniProtKB-KW"/>
</dbReference>
<feature type="transmembrane region" description="Helical" evidence="6">
    <location>
        <begin position="274"/>
        <end position="293"/>
    </location>
</feature>
<comment type="caution">
    <text evidence="9">The sequence shown here is derived from an EMBL/GenBank/DDBJ whole genome shotgun (WGS) entry which is preliminary data.</text>
</comment>
<feature type="transmembrane region" description="Helical" evidence="6">
    <location>
        <begin position="417"/>
        <end position="437"/>
    </location>
</feature>
<evidence type="ECO:0000313" key="9">
    <source>
        <dbReference type="EMBL" id="TQE93834.1"/>
    </source>
</evidence>
<name>A0A540VAP6_9CHLR</name>
<dbReference type="GO" id="GO:0008137">
    <property type="term" value="F:NADH dehydrogenase (ubiquinone) activity"/>
    <property type="evidence" value="ECO:0007669"/>
    <property type="project" value="InterPro"/>
</dbReference>
<evidence type="ECO:0000256" key="6">
    <source>
        <dbReference type="HAMAP-Rule" id="MF_00445"/>
    </source>
</evidence>
<comment type="subunit">
    <text evidence="6">NDH-1 is composed of 14 different subunits. Subunits NuoA, H, J, K, L, M, N constitute the membrane sector of the complex.</text>
</comment>
<dbReference type="Pfam" id="PF00361">
    <property type="entry name" value="Proton_antipo_M"/>
    <property type="match status" value="1"/>
</dbReference>
<feature type="transmembrane region" description="Helical" evidence="6">
    <location>
        <begin position="6"/>
        <end position="28"/>
    </location>
</feature>
<feature type="transmembrane region" description="Helical" evidence="6">
    <location>
        <begin position="164"/>
        <end position="184"/>
    </location>
</feature>
<dbReference type="InterPro" id="IPR001750">
    <property type="entry name" value="ND/Mrp_TM"/>
</dbReference>
<dbReference type="AlphaFoldDB" id="A0A540VAP6"/>
<feature type="transmembrane region" description="Helical" evidence="6">
    <location>
        <begin position="382"/>
        <end position="405"/>
    </location>
</feature>
<keyword evidence="6" id="KW-0813">Transport</keyword>
<reference evidence="9 10" key="1">
    <citation type="submission" date="2019-06" db="EMBL/GenBank/DDBJ databases">
        <title>Genome sequence of Litorilinea aerophila BAA-2444.</title>
        <authorList>
            <person name="Maclea K.S."/>
            <person name="Maurais E.G."/>
            <person name="Iannazzi L.C."/>
        </authorList>
    </citation>
    <scope>NUCLEOTIDE SEQUENCE [LARGE SCALE GENOMIC DNA]</scope>
    <source>
        <strain evidence="9 10">ATCC BAA-2444</strain>
    </source>
</reference>
<keyword evidence="6" id="KW-0520">NAD</keyword>
<evidence type="ECO:0000256" key="3">
    <source>
        <dbReference type="ARBA" id="ARBA00022692"/>
    </source>
</evidence>
<evidence type="ECO:0000256" key="5">
    <source>
        <dbReference type="ARBA" id="ARBA00023136"/>
    </source>
</evidence>
<gene>
    <name evidence="6" type="primary">nuoN</name>
    <name evidence="9" type="ORF">FKZ61_19610</name>
</gene>
<dbReference type="InParanoid" id="A0A540VAP6"/>
<keyword evidence="6" id="KW-0874">Quinone</keyword>
<feature type="transmembrane region" description="Helical" evidence="6">
    <location>
        <begin position="245"/>
        <end position="268"/>
    </location>
</feature>
<feature type="transmembrane region" description="Helical" evidence="6">
    <location>
        <begin position="340"/>
        <end position="361"/>
    </location>
</feature>
<sequence>MNDIGFGSLGSILPEIILLIGGLLILLLDMAQQDTRDSGRGYMAISIIFLVGALVGVLLERNAEPQTALAMVEIDPFAMFLKITILTAMTLVAVAGGSYMNKRALGRGEFWSLFLFVTLAMSMAVGANNLLLLFLSIEFLSITSYILVGFLREDTRSTEAGVKYFLYGSVASSVMLYGMSLLYGATGSLQLAEIGQAFLDNPDLAPVVMPATVLALVGLGFKASLAPFYQWAPDTYEGAPTPITAYLSTASKAVGLAVIARIFLVALGAYRVEWVPVLAGLSILTMTLGNLVALRQTNVKRMLAYSSVAQAGYILMGLVAVVSSAQADVTALSINGLNGLLIYLFAYLFTNVGAFMVVQAVEEFAGSTDIQAFDNLARRAPGLAWAMFIFLLSLTGIPLTGGFIGKFYVFGAAIQHQYFWLAAIGLVNAGVAAFYYLNVVRAMFFAAEPETAPTPMPVAISVQIILLICVGATLWIGIYPPDIINWANNASQYLLTIPF</sequence>
<evidence type="ECO:0000256" key="2">
    <source>
        <dbReference type="ARBA" id="ARBA00022475"/>
    </source>
</evidence>
<comment type="function">
    <text evidence="6">NDH-1 shuttles electrons from NADH, via FMN and iron-sulfur (Fe-S) centers, to quinones in the respiratory chain. The immediate electron acceptor for the enzyme in this species is believed to be ubiquinone. Couples the redox reaction to proton translocation (for every two electrons transferred, four hydrogen ions are translocated across the cytoplasmic membrane), and thus conserves the redox energy in a proton gradient.</text>
</comment>
<dbReference type="RefSeq" id="WP_141611863.1">
    <property type="nucleotide sequence ID" value="NZ_VIGC02000032.1"/>
</dbReference>
<dbReference type="OrthoDB" id="9807568at2"/>
<keyword evidence="5 6" id="KW-0472">Membrane</keyword>
<dbReference type="GO" id="GO:0042773">
    <property type="term" value="P:ATP synthesis coupled electron transport"/>
    <property type="evidence" value="ECO:0007669"/>
    <property type="project" value="InterPro"/>
</dbReference>
<feature type="transmembrane region" description="Helical" evidence="6">
    <location>
        <begin position="458"/>
        <end position="478"/>
    </location>
</feature>
<dbReference type="GO" id="GO:0005886">
    <property type="term" value="C:plasma membrane"/>
    <property type="evidence" value="ECO:0007669"/>
    <property type="project" value="UniProtKB-SubCell"/>
</dbReference>
<feature type="transmembrane region" description="Helical" evidence="6">
    <location>
        <begin position="133"/>
        <end position="152"/>
    </location>
</feature>
<evidence type="ECO:0000256" key="7">
    <source>
        <dbReference type="RuleBase" id="RU000320"/>
    </source>
</evidence>
<evidence type="ECO:0000256" key="1">
    <source>
        <dbReference type="ARBA" id="ARBA00004127"/>
    </source>
</evidence>
<dbReference type="GO" id="GO:0012505">
    <property type="term" value="C:endomembrane system"/>
    <property type="evidence" value="ECO:0007669"/>
    <property type="project" value="UniProtKB-SubCell"/>
</dbReference>
<evidence type="ECO:0000313" key="10">
    <source>
        <dbReference type="Proteomes" id="UP000317371"/>
    </source>
</evidence>
<evidence type="ECO:0000256" key="4">
    <source>
        <dbReference type="ARBA" id="ARBA00022989"/>
    </source>
</evidence>
<accession>A0A540VAP6</accession>